<accession>A0ABP7NYK3</accession>
<dbReference type="RefSeq" id="WP_345589105.1">
    <property type="nucleotide sequence ID" value="NZ_BAABCQ010000009.1"/>
</dbReference>
<sequence length="316" mass="34459">MANTFLTPDTIARRALATLYETTHMAQLVHRDYEADFAGRVGDTITVRKPATFVANEFNRATGIVPQNATESGFPVVLNHLPDVSFTVTTEQLNLEIQDFGEQLLDPAMEAIAQKIDRDLLALRDDVTQTVGAVAEDPLGENHNYTDGHYPWSDSRVLIEAGAVLDTKNVPQADRNVVVGPRTKARWVAEKIWRAANERGSTVGLTEAQFGARASGFTPYMTQNIAGPAEVPTTGEPTTEVDVAFHKTAFALVTRTLEVPPGAQDATIMNYKGFALRVVYDYDIKYKQTVVSVDCLYGTKTLDANRAVLIQGAAAA</sequence>
<reference evidence="2" key="1">
    <citation type="journal article" date="2019" name="Int. J. Syst. Evol. Microbiol.">
        <title>The Global Catalogue of Microorganisms (GCM) 10K type strain sequencing project: providing services to taxonomists for standard genome sequencing and annotation.</title>
        <authorList>
            <consortium name="The Broad Institute Genomics Platform"/>
            <consortium name="The Broad Institute Genome Sequencing Center for Infectious Disease"/>
            <person name="Wu L."/>
            <person name="Ma J."/>
        </authorList>
    </citation>
    <scope>NUCLEOTIDE SEQUENCE [LARGE SCALE GENOMIC DNA]</scope>
    <source>
        <strain evidence="2">JCM 17027</strain>
    </source>
</reference>
<comment type="caution">
    <text evidence="1">The sequence shown here is derived from an EMBL/GenBank/DDBJ whole genome shotgun (WGS) entry which is preliminary data.</text>
</comment>
<dbReference type="Proteomes" id="UP001500034">
    <property type="component" value="Unassembled WGS sequence"/>
</dbReference>
<dbReference type="EMBL" id="BAABCQ010000009">
    <property type="protein sequence ID" value="GAA3956750.1"/>
    <property type="molecule type" value="Genomic_DNA"/>
</dbReference>
<evidence type="ECO:0000313" key="2">
    <source>
        <dbReference type="Proteomes" id="UP001500034"/>
    </source>
</evidence>
<keyword evidence="2" id="KW-1185">Reference proteome</keyword>
<evidence type="ECO:0000313" key="1">
    <source>
        <dbReference type="EMBL" id="GAA3956750.1"/>
    </source>
</evidence>
<proteinExistence type="predicted"/>
<organism evidence="1 2">
    <name type="scientific">Streptomyces marokkonensis</name>
    <dbReference type="NCBI Taxonomy" id="324855"/>
    <lineage>
        <taxon>Bacteria</taxon>
        <taxon>Bacillati</taxon>
        <taxon>Actinomycetota</taxon>
        <taxon>Actinomycetes</taxon>
        <taxon>Kitasatosporales</taxon>
        <taxon>Streptomycetaceae</taxon>
        <taxon>Streptomyces</taxon>
    </lineage>
</organism>
<evidence type="ECO:0008006" key="3">
    <source>
        <dbReference type="Google" id="ProtNLM"/>
    </source>
</evidence>
<name>A0ABP7NYK3_9ACTN</name>
<gene>
    <name evidence="1" type="ORF">GCM10022384_07330</name>
</gene>
<protein>
    <recommendedName>
        <fullName evidence="3">P22 coat protein Gp5</fullName>
    </recommendedName>
</protein>